<organism evidence="1 2">
    <name type="scientific">Aspergillus costaricaensis CBS 115574</name>
    <dbReference type="NCBI Taxonomy" id="1448317"/>
    <lineage>
        <taxon>Eukaryota</taxon>
        <taxon>Fungi</taxon>
        <taxon>Dikarya</taxon>
        <taxon>Ascomycota</taxon>
        <taxon>Pezizomycotina</taxon>
        <taxon>Eurotiomycetes</taxon>
        <taxon>Eurotiomycetidae</taxon>
        <taxon>Eurotiales</taxon>
        <taxon>Aspergillaceae</taxon>
        <taxon>Aspergillus</taxon>
        <taxon>Aspergillus subgen. Circumdati</taxon>
    </lineage>
</organism>
<evidence type="ECO:0000313" key="2">
    <source>
        <dbReference type="Proteomes" id="UP000249748"/>
    </source>
</evidence>
<protein>
    <submittedName>
        <fullName evidence="1">Ribonuclease/ribotoxin</fullName>
    </submittedName>
</protein>
<keyword evidence="2" id="KW-1185">Reference proteome</keyword>
<dbReference type="EMBL" id="KZ824543">
    <property type="protein sequence ID" value="RAK90848.1"/>
    <property type="molecule type" value="Genomic_DNA"/>
</dbReference>
<proteinExistence type="predicted"/>
<name>A0ACD1IJT8_9EURO</name>
<sequence length="196" mass="20381">MLFSLKPTLLLALALTAVASPIANPSADEPSTLVTRARKTIKDVDCDGKRFTINDIKNAINQSKNGGGGRYPSAYANHEGLFNAQNMKEYPLVSGGTYTGGAPGKYRVIMKGNGDYLGSLYHIPGLSNGFKKCSNIEDSPTTTTTTTTTTRATTTATVDATTNNSGSSSGNSSGNSSGSKSSKKSSKKPSTKTGSH</sequence>
<evidence type="ECO:0000313" key="1">
    <source>
        <dbReference type="EMBL" id="RAK90848.1"/>
    </source>
</evidence>
<gene>
    <name evidence="1" type="ORF">BO79DRAFT_253029</name>
</gene>
<dbReference type="Proteomes" id="UP000249748">
    <property type="component" value="Unassembled WGS sequence"/>
</dbReference>
<accession>A0ACD1IJT8</accession>
<reference evidence="1" key="1">
    <citation type="submission" date="2018-02" db="EMBL/GenBank/DDBJ databases">
        <title>The genomes of Aspergillus section Nigri reveals drivers in fungal speciation.</title>
        <authorList>
            <consortium name="DOE Joint Genome Institute"/>
            <person name="Vesth T.C."/>
            <person name="Nybo J."/>
            <person name="Theobald S."/>
            <person name="Brandl J."/>
            <person name="Frisvad J.C."/>
            <person name="Nielsen K.F."/>
            <person name="Lyhne E.K."/>
            <person name="Kogle M.E."/>
            <person name="Kuo A."/>
            <person name="Riley R."/>
            <person name="Clum A."/>
            <person name="Nolan M."/>
            <person name="Lipzen A."/>
            <person name="Salamov A."/>
            <person name="Henrissat B."/>
            <person name="Wiebenga A."/>
            <person name="De vries R.P."/>
            <person name="Grigoriev I.V."/>
            <person name="Mortensen U.H."/>
            <person name="Andersen M.R."/>
            <person name="Baker S.E."/>
        </authorList>
    </citation>
    <scope>NUCLEOTIDE SEQUENCE</scope>
    <source>
        <strain evidence="1">CBS 115574</strain>
    </source>
</reference>